<evidence type="ECO:0000313" key="2">
    <source>
        <dbReference type="EMBL" id="MBT0995527.1"/>
    </source>
</evidence>
<feature type="compositionally biased region" description="Basic residues" evidence="1">
    <location>
        <begin position="102"/>
        <end position="121"/>
    </location>
</feature>
<protein>
    <submittedName>
        <fullName evidence="2">Uncharacterized protein</fullName>
    </submittedName>
</protein>
<dbReference type="RefSeq" id="WP_214352550.1">
    <property type="nucleotide sequence ID" value="NZ_JAHBOH010000002.1"/>
</dbReference>
<evidence type="ECO:0000313" key="3">
    <source>
        <dbReference type="Proteomes" id="UP000722125"/>
    </source>
</evidence>
<dbReference type="Proteomes" id="UP000722125">
    <property type="component" value="Unassembled WGS sequence"/>
</dbReference>
<organism evidence="2 3">
    <name type="scientific">Cellulomonas fulva</name>
    <dbReference type="NCBI Taxonomy" id="2835530"/>
    <lineage>
        <taxon>Bacteria</taxon>
        <taxon>Bacillati</taxon>
        <taxon>Actinomycetota</taxon>
        <taxon>Actinomycetes</taxon>
        <taxon>Micrococcales</taxon>
        <taxon>Cellulomonadaceae</taxon>
        <taxon>Cellulomonas</taxon>
    </lineage>
</organism>
<feature type="region of interest" description="Disordered" evidence="1">
    <location>
        <begin position="102"/>
        <end position="126"/>
    </location>
</feature>
<evidence type="ECO:0000256" key="1">
    <source>
        <dbReference type="SAM" id="MobiDB-lite"/>
    </source>
</evidence>
<gene>
    <name evidence="2" type="ORF">KIN34_14675</name>
</gene>
<proteinExistence type="predicted"/>
<dbReference type="EMBL" id="JAHBOH010000002">
    <property type="protein sequence ID" value="MBT0995527.1"/>
    <property type="molecule type" value="Genomic_DNA"/>
</dbReference>
<accession>A0ABS5U2D6</accession>
<reference evidence="2 3" key="1">
    <citation type="submission" date="2021-05" db="EMBL/GenBank/DDBJ databases">
        <title>Description of Cellulomonas sp. DKR-3 sp. nov.</title>
        <authorList>
            <person name="Dahal R.H."/>
            <person name="Chaudhary D.K."/>
        </authorList>
    </citation>
    <scope>NUCLEOTIDE SEQUENCE [LARGE SCALE GENOMIC DNA]</scope>
    <source>
        <strain evidence="2 3">DKR-3</strain>
    </source>
</reference>
<sequence length="259" mass="28429">MSDFAAQMRDLRATYRPRNAAPAWSGVAASAFDLAERAGEPDATRVEKDVSLLALVTSAVFPNSETVTLDELLSNETATDFDHWMGENDYADGTRRNHRAAHGRLGKAHRHQPLQRPRTRAGSRIDSMPGAEHLEEFHRLEGAARQSPSSDGHAWLTVVDEARAARLAGRPYVSWPDIAYRAAARRHAETNGSAPWGVRDISRAVVLEILTRPEPVAVLIDRYSLSREAVELGLGLGRTLPSTPDDAAAALLRGWARTR</sequence>
<comment type="caution">
    <text evidence="2">The sequence shown here is derived from an EMBL/GenBank/DDBJ whole genome shotgun (WGS) entry which is preliminary data.</text>
</comment>
<keyword evidence="3" id="KW-1185">Reference proteome</keyword>
<name>A0ABS5U2D6_9CELL</name>